<evidence type="ECO:0000313" key="1">
    <source>
        <dbReference type="EMBL" id="CAA2100750.1"/>
    </source>
</evidence>
<dbReference type="AlphaFoldDB" id="A0A679IWQ4"/>
<gene>
    <name evidence="1" type="ORF">MBUL_00828</name>
</gene>
<accession>A0A679IWQ4</accession>
<organism evidence="1">
    <name type="scientific">Methylobacterium bullatum</name>
    <dbReference type="NCBI Taxonomy" id="570505"/>
    <lineage>
        <taxon>Bacteria</taxon>
        <taxon>Pseudomonadati</taxon>
        <taxon>Pseudomonadota</taxon>
        <taxon>Alphaproteobacteria</taxon>
        <taxon>Hyphomicrobiales</taxon>
        <taxon>Methylobacteriaceae</taxon>
        <taxon>Methylobacterium</taxon>
    </lineage>
</organism>
<sequence>MRQGLSIIEGGRFVEAGRIGTRVDAEGCRIVLRRPNAVEPVEIDAWRALLTRIRWPEPIYADPDYLLTAAVHQSGGRDLVFAFAWSGQSELARLRGVIPLSMPHGLWGNGRAQGWYPPGPVVAPTIEPEFLDEVEGALRAAVKAVHPRSTLIMIPPPVVPAPEETVLLTDASDAQVVPARDRVGVRLAGPWTRDGVEIERITEPFRIRDAVETYLSFDARVSGNPIVRDPSASSMVRVVTRRFAQRRQTSVDFARKDGVIVAAALRLGAGPGSIVWRQAETRAA</sequence>
<dbReference type="EMBL" id="LR743504">
    <property type="protein sequence ID" value="CAA2100750.1"/>
    <property type="molecule type" value="Genomic_DNA"/>
</dbReference>
<proteinExistence type="predicted"/>
<name>A0A679IWQ4_9HYPH</name>
<reference evidence="1" key="1">
    <citation type="submission" date="2019-12" db="EMBL/GenBank/DDBJ databases">
        <authorList>
            <person name="Cremers G."/>
        </authorList>
    </citation>
    <scope>NUCLEOTIDE SEQUENCE</scope>
    <source>
        <strain evidence="1">Mbul1</strain>
    </source>
</reference>
<protein>
    <submittedName>
        <fullName evidence="1">Uncharacterized protein</fullName>
    </submittedName>
</protein>